<proteinExistence type="predicted"/>
<dbReference type="EMBL" id="JAUSTP010000038">
    <property type="protein sequence ID" value="MDQ0191345.1"/>
    <property type="molecule type" value="Genomic_DNA"/>
</dbReference>
<evidence type="ECO:0008006" key="3">
    <source>
        <dbReference type="Google" id="ProtNLM"/>
    </source>
</evidence>
<gene>
    <name evidence="1" type="ORF">J2S03_003216</name>
</gene>
<dbReference type="Gene3D" id="3.30.460.40">
    <property type="match status" value="1"/>
</dbReference>
<dbReference type="Proteomes" id="UP001232973">
    <property type="component" value="Unassembled WGS sequence"/>
</dbReference>
<accession>A0ABT9XMI9</accession>
<protein>
    <recommendedName>
        <fullName evidence="3">Nucleotidyltransferase family protein</fullName>
    </recommendedName>
</protein>
<sequence>MIPSSSLERITAQLSTCGIDVVLGGSGLLYALGLATVVNDWDLTTDAPLESVAACLKGFHVVRKCRASAVFCSNYILTLPDEGVEIIGGYAIRCGDNVCKLPSISGGTWRSIPIASAEVWAAAYHLMGRLEKSELLFGYLSRVGATKRVVDLLLKQPLPEELLYRLEAMPSW</sequence>
<comment type="caution">
    <text evidence="1">The sequence shown here is derived from an EMBL/GenBank/DDBJ whole genome shotgun (WGS) entry which is preliminary data.</text>
</comment>
<evidence type="ECO:0000313" key="1">
    <source>
        <dbReference type="EMBL" id="MDQ0191345.1"/>
    </source>
</evidence>
<evidence type="ECO:0000313" key="2">
    <source>
        <dbReference type="Proteomes" id="UP001232973"/>
    </source>
</evidence>
<organism evidence="1 2">
    <name type="scientific">Alicyclobacillus cycloheptanicus</name>
    <dbReference type="NCBI Taxonomy" id="1457"/>
    <lineage>
        <taxon>Bacteria</taxon>
        <taxon>Bacillati</taxon>
        <taxon>Bacillota</taxon>
        <taxon>Bacilli</taxon>
        <taxon>Bacillales</taxon>
        <taxon>Alicyclobacillaceae</taxon>
        <taxon>Alicyclobacillus</taxon>
    </lineage>
</organism>
<dbReference type="InterPro" id="IPR043519">
    <property type="entry name" value="NT_sf"/>
</dbReference>
<name>A0ABT9XMI9_9BACL</name>
<reference evidence="1 2" key="1">
    <citation type="submission" date="2023-07" db="EMBL/GenBank/DDBJ databases">
        <title>Genomic Encyclopedia of Type Strains, Phase IV (KMG-IV): sequencing the most valuable type-strain genomes for metagenomic binning, comparative biology and taxonomic classification.</title>
        <authorList>
            <person name="Goeker M."/>
        </authorList>
    </citation>
    <scope>NUCLEOTIDE SEQUENCE [LARGE SCALE GENOMIC DNA]</scope>
    <source>
        <strain evidence="1 2">DSM 4006</strain>
    </source>
</reference>
<keyword evidence="2" id="KW-1185">Reference proteome</keyword>
<dbReference type="SUPFAM" id="SSF81301">
    <property type="entry name" value="Nucleotidyltransferase"/>
    <property type="match status" value="1"/>
</dbReference>